<evidence type="ECO:0000313" key="2">
    <source>
        <dbReference type="Proteomes" id="UP001652432"/>
    </source>
</evidence>
<dbReference type="CDD" id="cd11296">
    <property type="entry name" value="O-FucT_like"/>
    <property type="match status" value="1"/>
</dbReference>
<gene>
    <name evidence="1" type="ORF">OCV77_00920</name>
</gene>
<dbReference type="RefSeq" id="WP_262572466.1">
    <property type="nucleotide sequence ID" value="NZ_JAOQKJ010000001.1"/>
</dbReference>
<proteinExistence type="predicted"/>
<comment type="caution">
    <text evidence="1">The sequence shown here is derived from an EMBL/GenBank/DDBJ whole genome shotgun (WGS) entry which is preliminary data.</text>
</comment>
<dbReference type="Proteomes" id="UP001652432">
    <property type="component" value="Unassembled WGS sequence"/>
</dbReference>
<dbReference type="EMBL" id="JAOQKJ010000001">
    <property type="protein sequence ID" value="MCU6743078.1"/>
    <property type="molecule type" value="Genomic_DNA"/>
</dbReference>
<keyword evidence="2" id="KW-1185">Reference proteome</keyword>
<accession>A0ABT2SYL2</accession>
<sequence>MDRLKKGIQRIRFALYCLRQSGDSRFVKRVNELGKDNNLVELIKTDNGIIQEPVYFIDMEESHSGFFAEHNRLLGFLYFADQYGLKPVVRFHKGYCYAEDHPVNGTDNPFEYYFEQPAGITVEDINKYQHVLKSRKENSKQAVLLNEDANGYMRNEKYLQEMGRITEKYIHLNPVLKEYIESEKKKLFGEQAEADILAVHVRGTDFKQNYNGHPVQVTIEEYRQEARTVYDRGNYRLLFLATDDEDAIGIFKKEFGDRLVYYTDVIRSKGKETVMNSIVDRKDHHYMLGVEVLRDMYALAACGGLVAGLSQVSYAARIQKKSTGHDYRDLSILNKGINYHQKENCPD</sequence>
<protein>
    <submittedName>
        <fullName evidence="1">O-fucosyltransferase family protein</fullName>
    </submittedName>
</protein>
<name>A0ABT2SYL2_9FIRM</name>
<organism evidence="1 2">
    <name type="scientific">Suilimivivens aceti</name>
    <dbReference type="NCBI Taxonomy" id="2981774"/>
    <lineage>
        <taxon>Bacteria</taxon>
        <taxon>Bacillati</taxon>
        <taxon>Bacillota</taxon>
        <taxon>Clostridia</taxon>
        <taxon>Lachnospirales</taxon>
        <taxon>Lachnospiraceae</taxon>
        <taxon>Suilimivivens</taxon>
    </lineage>
</organism>
<dbReference type="Gene3D" id="3.40.50.11350">
    <property type="match status" value="1"/>
</dbReference>
<evidence type="ECO:0000313" key="1">
    <source>
        <dbReference type="EMBL" id="MCU6743078.1"/>
    </source>
</evidence>
<reference evidence="1 2" key="1">
    <citation type="journal article" date="2021" name="ISME Commun">
        <title>Automated analysis of genomic sequences facilitates high-throughput and comprehensive description of bacteria.</title>
        <authorList>
            <person name="Hitch T.C.A."/>
        </authorList>
    </citation>
    <scope>NUCLEOTIDE SEQUENCE [LARGE SCALE GENOMIC DNA]</scope>
    <source>
        <strain evidence="1 2">Sanger_18</strain>
    </source>
</reference>